<sequence length="179" mass="20764">LDKIISPVDFIQSNIAISCSDSSCETCGKEFIQPSNYSRHLRIHTKERPYACTLCSAQFPYSTSLKRHQQRDHGMDLLSCRVCSKTFLNETSLIHHSLTIVTQPIGIIPLTRLNTLKNPVLLPIQYQGMEHDRSRFDLLSSWTEFLSPFPSFFSRMYNTKTKEWTKFKAFLGISFFFLR</sequence>
<keyword evidence="3" id="KW-0677">Repeat</keyword>
<dbReference type="GO" id="GO:0003677">
    <property type="term" value="F:DNA binding"/>
    <property type="evidence" value="ECO:0007669"/>
    <property type="project" value="UniProtKB-KW"/>
</dbReference>
<evidence type="ECO:0000256" key="5">
    <source>
        <dbReference type="ARBA" id="ARBA00022833"/>
    </source>
</evidence>
<protein>
    <submittedName>
        <fullName evidence="12">C2H2-type domain-containing protein</fullName>
    </submittedName>
</protein>
<keyword evidence="9" id="KW-0539">Nucleus</keyword>
<dbReference type="PANTHER" id="PTHR24394:SF39">
    <property type="entry name" value="ZINC FINGER AND BTB DOMAIN CONTAINING 14"/>
    <property type="match status" value="1"/>
</dbReference>
<evidence type="ECO:0000256" key="6">
    <source>
        <dbReference type="ARBA" id="ARBA00023015"/>
    </source>
</evidence>
<evidence type="ECO:0000313" key="12">
    <source>
        <dbReference type="WBParaSite" id="ECPE_0001077401-mRNA-1"/>
    </source>
</evidence>
<accession>A0A183AUV6</accession>
<proteinExistence type="predicted"/>
<evidence type="ECO:0000256" key="8">
    <source>
        <dbReference type="ARBA" id="ARBA00023163"/>
    </source>
</evidence>
<dbReference type="Pfam" id="PF00096">
    <property type="entry name" value="zf-C2H2"/>
    <property type="match status" value="2"/>
</dbReference>
<keyword evidence="7" id="KW-0238">DNA-binding</keyword>
<keyword evidence="5" id="KW-0862">Zinc</keyword>
<dbReference type="FunFam" id="3.30.160.60:FF:000446">
    <property type="entry name" value="Zinc finger protein"/>
    <property type="match status" value="1"/>
</dbReference>
<feature type="domain" description="C2H2-type" evidence="11">
    <location>
        <begin position="22"/>
        <end position="49"/>
    </location>
</feature>
<dbReference type="InterPro" id="IPR013087">
    <property type="entry name" value="Znf_C2H2_type"/>
</dbReference>
<evidence type="ECO:0000259" key="11">
    <source>
        <dbReference type="PROSITE" id="PS50157"/>
    </source>
</evidence>
<keyword evidence="8" id="KW-0804">Transcription</keyword>
<evidence type="ECO:0000256" key="1">
    <source>
        <dbReference type="ARBA" id="ARBA00004123"/>
    </source>
</evidence>
<evidence type="ECO:0000256" key="2">
    <source>
        <dbReference type="ARBA" id="ARBA00022723"/>
    </source>
</evidence>
<evidence type="ECO:0000256" key="10">
    <source>
        <dbReference type="PROSITE-ProRule" id="PRU00042"/>
    </source>
</evidence>
<dbReference type="AlphaFoldDB" id="A0A183AUV6"/>
<dbReference type="WBParaSite" id="ECPE_0001077401-mRNA-1">
    <property type="protein sequence ID" value="ECPE_0001077401-mRNA-1"/>
    <property type="gene ID" value="ECPE_0001077401"/>
</dbReference>
<dbReference type="GO" id="GO:0005634">
    <property type="term" value="C:nucleus"/>
    <property type="evidence" value="ECO:0007669"/>
    <property type="project" value="UniProtKB-SubCell"/>
</dbReference>
<name>A0A183AUV6_9TREM</name>
<organism evidence="12">
    <name type="scientific">Echinostoma caproni</name>
    <dbReference type="NCBI Taxonomy" id="27848"/>
    <lineage>
        <taxon>Eukaryota</taxon>
        <taxon>Metazoa</taxon>
        <taxon>Spiralia</taxon>
        <taxon>Lophotrochozoa</taxon>
        <taxon>Platyhelminthes</taxon>
        <taxon>Trematoda</taxon>
        <taxon>Digenea</taxon>
        <taxon>Plagiorchiida</taxon>
        <taxon>Echinostomata</taxon>
        <taxon>Echinostomatoidea</taxon>
        <taxon>Echinostomatidae</taxon>
        <taxon>Echinostoma</taxon>
    </lineage>
</organism>
<evidence type="ECO:0000256" key="9">
    <source>
        <dbReference type="ARBA" id="ARBA00023242"/>
    </source>
</evidence>
<dbReference type="FunFam" id="3.30.160.60:FF:000646">
    <property type="entry name" value="Myeloid zinc finger 1"/>
    <property type="match status" value="1"/>
</dbReference>
<dbReference type="InterPro" id="IPR036236">
    <property type="entry name" value="Znf_C2H2_sf"/>
</dbReference>
<feature type="domain" description="C2H2-type" evidence="11">
    <location>
        <begin position="50"/>
        <end position="73"/>
    </location>
</feature>
<dbReference type="SMART" id="SM00355">
    <property type="entry name" value="ZnF_C2H2"/>
    <property type="match status" value="3"/>
</dbReference>
<evidence type="ECO:0000256" key="7">
    <source>
        <dbReference type="ARBA" id="ARBA00023125"/>
    </source>
</evidence>
<dbReference type="GO" id="GO:0008270">
    <property type="term" value="F:zinc ion binding"/>
    <property type="evidence" value="ECO:0007669"/>
    <property type="project" value="UniProtKB-KW"/>
</dbReference>
<dbReference type="PANTHER" id="PTHR24394">
    <property type="entry name" value="ZINC FINGER PROTEIN"/>
    <property type="match status" value="1"/>
</dbReference>
<keyword evidence="6" id="KW-0805">Transcription regulation</keyword>
<dbReference type="SUPFAM" id="SSF57667">
    <property type="entry name" value="beta-beta-alpha zinc fingers"/>
    <property type="match status" value="1"/>
</dbReference>
<dbReference type="Gene3D" id="3.30.160.60">
    <property type="entry name" value="Classic Zinc Finger"/>
    <property type="match status" value="2"/>
</dbReference>
<reference evidence="12" key="1">
    <citation type="submission" date="2016-06" db="UniProtKB">
        <authorList>
            <consortium name="WormBaseParasite"/>
        </authorList>
    </citation>
    <scope>IDENTIFICATION</scope>
</reference>
<comment type="subcellular location">
    <subcellularLocation>
        <location evidence="1">Nucleus</location>
    </subcellularLocation>
</comment>
<keyword evidence="4 10" id="KW-0863">Zinc-finger</keyword>
<dbReference type="PROSITE" id="PS50157">
    <property type="entry name" value="ZINC_FINGER_C2H2_2"/>
    <property type="match status" value="2"/>
</dbReference>
<keyword evidence="2" id="KW-0479">Metal-binding</keyword>
<evidence type="ECO:0000256" key="3">
    <source>
        <dbReference type="ARBA" id="ARBA00022737"/>
    </source>
</evidence>
<evidence type="ECO:0000256" key="4">
    <source>
        <dbReference type="ARBA" id="ARBA00022771"/>
    </source>
</evidence>
<dbReference type="PROSITE" id="PS00028">
    <property type="entry name" value="ZINC_FINGER_C2H2_1"/>
    <property type="match status" value="2"/>
</dbReference>
<dbReference type="GO" id="GO:0000981">
    <property type="term" value="F:DNA-binding transcription factor activity, RNA polymerase II-specific"/>
    <property type="evidence" value="ECO:0007669"/>
    <property type="project" value="TreeGrafter"/>
</dbReference>